<evidence type="ECO:0000313" key="1">
    <source>
        <dbReference type="Proteomes" id="UP000887580"/>
    </source>
</evidence>
<protein>
    <submittedName>
        <fullName evidence="2">Uncharacterized protein</fullName>
    </submittedName>
</protein>
<proteinExistence type="predicted"/>
<sequence length="73" mass="8456">MDTEDFPLENHLYLIEDSLYIITKIMKKYVNDNNIPDGQHGKTLAEIAENTGFKDVASENKKILPYLQELEEL</sequence>
<dbReference type="Proteomes" id="UP000887580">
    <property type="component" value="Unplaced"/>
</dbReference>
<name>A0AC35FRX8_9BILA</name>
<dbReference type="WBParaSite" id="PS1159_v2.g20360.t1">
    <property type="protein sequence ID" value="PS1159_v2.g20360.t1"/>
    <property type="gene ID" value="PS1159_v2.g20360"/>
</dbReference>
<reference evidence="2" key="1">
    <citation type="submission" date="2022-11" db="UniProtKB">
        <authorList>
            <consortium name="WormBaseParasite"/>
        </authorList>
    </citation>
    <scope>IDENTIFICATION</scope>
</reference>
<accession>A0AC35FRX8</accession>
<organism evidence="1 2">
    <name type="scientific">Panagrolaimus sp. PS1159</name>
    <dbReference type="NCBI Taxonomy" id="55785"/>
    <lineage>
        <taxon>Eukaryota</taxon>
        <taxon>Metazoa</taxon>
        <taxon>Ecdysozoa</taxon>
        <taxon>Nematoda</taxon>
        <taxon>Chromadorea</taxon>
        <taxon>Rhabditida</taxon>
        <taxon>Tylenchina</taxon>
        <taxon>Panagrolaimomorpha</taxon>
        <taxon>Panagrolaimoidea</taxon>
        <taxon>Panagrolaimidae</taxon>
        <taxon>Panagrolaimus</taxon>
    </lineage>
</organism>
<evidence type="ECO:0000313" key="2">
    <source>
        <dbReference type="WBParaSite" id="PS1159_v2.g20360.t1"/>
    </source>
</evidence>